<accession>A0A8J7U223</accession>
<dbReference type="EMBL" id="JAFREP010000001">
    <property type="protein sequence ID" value="MBO1316843.1"/>
    <property type="molecule type" value="Genomic_DNA"/>
</dbReference>
<feature type="domain" description="PatA-like N-terminal" evidence="1">
    <location>
        <begin position="4"/>
        <end position="159"/>
    </location>
</feature>
<evidence type="ECO:0000259" key="1">
    <source>
        <dbReference type="Pfam" id="PF14332"/>
    </source>
</evidence>
<protein>
    <submittedName>
        <fullName evidence="2">DUF4388 domain-containing protein</fullName>
    </submittedName>
</protein>
<dbReference type="SUPFAM" id="SSF160246">
    <property type="entry name" value="EspE N-terminal domain-like"/>
    <property type="match status" value="1"/>
</dbReference>
<comment type="caution">
    <text evidence="2">The sequence shown here is derived from an EMBL/GenBank/DDBJ whole genome shotgun (WGS) entry which is preliminary data.</text>
</comment>
<evidence type="ECO:0000313" key="2">
    <source>
        <dbReference type="EMBL" id="MBO1316843.1"/>
    </source>
</evidence>
<dbReference type="RefSeq" id="WP_207856080.1">
    <property type="nucleotide sequence ID" value="NZ_JAFREP010000001.1"/>
</dbReference>
<organism evidence="2 3">
    <name type="scientific">Acanthopleuribacter pedis</name>
    <dbReference type="NCBI Taxonomy" id="442870"/>
    <lineage>
        <taxon>Bacteria</taxon>
        <taxon>Pseudomonadati</taxon>
        <taxon>Acidobacteriota</taxon>
        <taxon>Holophagae</taxon>
        <taxon>Acanthopleuribacterales</taxon>
        <taxon>Acanthopleuribacteraceae</taxon>
        <taxon>Acanthopleuribacter</taxon>
    </lineage>
</organism>
<proteinExistence type="predicted"/>
<dbReference type="AlphaFoldDB" id="A0A8J7U223"/>
<reference evidence="2" key="1">
    <citation type="submission" date="2021-03" db="EMBL/GenBank/DDBJ databases">
        <authorList>
            <person name="Wang G."/>
        </authorList>
    </citation>
    <scope>NUCLEOTIDE SEQUENCE</scope>
    <source>
        <strain evidence="2">KCTC 12899</strain>
    </source>
</reference>
<dbReference type="InterPro" id="IPR025497">
    <property type="entry name" value="PatA-like_N"/>
</dbReference>
<sequence length="374" mass="42289">MSLTGNISTMSLAEVFQWLHSGRKTGTLHVDGPDGLQKDVYFGDGMINSASSSDPRELIGQFLLVSNQITEQQLSEALERQKRDHVLLGKILVQQNIITKEELHELLTTISEEIIYDLFLWKEGKFEFYDGNLPDREIPQLSLDVTHIVLEGARREDEWDRVKDVIPEASTILRPNVEKIIPHLPLDSRYARLLSLVNGARNVEDITRLFKSTRFEVSRLLLDLHEAGMIEVGSHRHLMIQPPSASNHDPIKDMIGQVEAFLDEGRLDEAERVLQKLLRAAPNNSLVQKLRGKIQDKRYETTAKQVINPDAVPVLAMDVGAITRLDLSPEAGFIVSRINGAWDVKSIIKISPFEESLCLKIFKNFLDNGVITFK</sequence>
<dbReference type="Pfam" id="PF14332">
    <property type="entry name" value="DUF4388"/>
    <property type="match status" value="1"/>
</dbReference>
<dbReference type="PANTHER" id="PTHR36304:SF4">
    <property type="entry name" value="DUF4388 DOMAIN-CONTAINING PROTEIN"/>
    <property type="match status" value="1"/>
</dbReference>
<keyword evidence="3" id="KW-1185">Reference proteome</keyword>
<dbReference type="InterPro" id="IPR037257">
    <property type="entry name" value="T2SS_E_N_sf"/>
</dbReference>
<dbReference type="PANTHER" id="PTHR36304">
    <property type="entry name" value="DOMAIN GTPASE-ACTIVATING PROTEIN, PUTATIVE-RELATED-RELATED"/>
    <property type="match status" value="1"/>
</dbReference>
<evidence type="ECO:0000313" key="3">
    <source>
        <dbReference type="Proteomes" id="UP000664417"/>
    </source>
</evidence>
<dbReference type="Proteomes" id="UP000664417">
    <property type="component" value="Unassembled WGS sequence"/>
</dbReference>
<gene>
    <name evidence="2" type="ORF">J3U88_00120</name>
</gene>
<name>A0A8J7U223_9BACT</name>